<comment type="caution">
    <text evidence="2">The sequence shown here is derived from an EMBL/GenBank/DDBJ whole genome shotgun (WGS) entry which is preliminary data.</text>
</comment>
<accession>A0AAV7M508</accession>
<dbReference type="AlphaFoldDB" id="A0AAV7M508"/>
<dbReference type="Proteomes" id="UP001066276">
    <property type="component" value="Chromosome 10"/>
</dbReference>
<name>A0AAV7M508_PLEWA</name>
<evidence type="ECO:0000313" key="2">
    <source>
        <dbReference type="EMBL" id="KAJ1098866.1"/>
    </source>
</evidence>
<evidence type="ECO:0000256" key="1">
    <source>
        <dbReference type="SAM" id="MobiDB-lite"/>
    </source>
</evidence>
<proteinExistence type="predicted"/>
<feature type="compositionally biased region" description="Polar residues" evidence="1">
    <location>
        <begin position="133"/>
        <end position="153"/>
    </location>
</feature>
<protein>
    <submittedName>
        <fullName evidence="2">Uncharacterized protein</fullName>
    </submittedName>
</protein>
<dbReference type="EMBL" id="JANPWB010000014">
    <property type="protein sequence ID" value="KAJ1098866.1"/>
    <property type="molecule type" value="Genomic_DNA"/>
</dbReference>
<sequence>MPISSIQATIAKLSIKPPLGGMEPSVSWQLSNCEPVMEPANAPAPLTLPSSLSQPEVTEPVAVLPTEQLLESTTTLVPLIDTTAANPEIANNYILEEVEQRPSRQSPATCTAPSSSSLDLLASLTPEAFNLDSSQKGKQKMNKQSFLQPQNGEGLSRGIKANDDPLSMLDPLWRLNKT</sequence>
<keyword evidence="3" id="KW-1185">Reference proteome</keyword>
<gene>
    <name evidence="2" type="ORF">NDU88_003973</name>
</gene>
<evidence type="ECO:0000313" key="3">
    <source>
        <dbReference type="Proteomes" id="UP001066276"/>
    </source>
</evidence>
<reference evidence="2" key="1">
    <citation type="journal article" date="2022" name="bioRxiv">
        <title>Sequencing and chromosome-scale assembly of the giantPleurodeles waltlgenome.</title>
        <authorList>
            <person name="Brown T."/>
            <person name="Elewa A."/>
            <person name="Iarovenko S."/>
            <person name="Subramanian E."/>
            <person name="Araus A.J."/>
            <person name="Petzold A."/>
            <person name="Susuki M."/>
            <person name="Suzuki K.-i.T."/>
            <person name="Hayashi T."/>
            <person name="Toyoda A."/>
            <person name="Oliveira C."/>
            <person name="Osipova E."/>
            <person name="Leigh N.D."/>
            <person name="Simon A."/>
            <person name="Yun M.H."/>
        </authorList>
    </citation>
    <scope>NUCLEOTIDE SEQUENCE</scope>
    <source>
        <strain evidence="2">20211129_DDA</strain>
        <tissue evidence="2">Liver</tissue>
    </source>
</reference>
<organism evidence="2 3">
    <name type="scientific">Pleurodeles waltl</name>
    <name type="common">Iberian ribbed newt</name>
    <dbReference type="NCBI Taxonomy" id="8319"/>
    <lineage>
        <taxon>Eukaryota</taxon>
        <taxon>Metazoa</taxon>
        <taxon>Chordata</taxon>
        <taxon>Craniata</taxon>
        <taxon>Vertebrata</taxon>
        <taxon>Euteleostomi</taxon>
        <taxon>Amphibia</taxon>
        <taxon>Batrachia</taxon>
        <taxon>Caudata</taxon>
        <taxon>Salamandroidea</taxon>
        <taxon>Salamandridae</taxon>
        <taxon>Pleurodelinae</taxon>
        <taxon>Pleurodeles</taxon>
    </lineage>
</organism>
<feature type="region of interest" description="Disordered" evidence="1">
    <location>
        <begin position="133"/>
        <end position="167"/>
    </location>
</feature>